<dbReference type="GO" id="GO:0030552">
    <property type="term" value="F:cAMP binding"/>
    <property type="evidence" value="ECO:0007669"/>
    <property type="project" value="TreeGrafter"/>
</dbReference>
<dbReference type="GO" id="GO:0042391">
    <property type="term" value="P:regulation of membrane potential"/>
    <property type="evidence" value="ECO:0007669"/>
    <property type="project" value="TreeGrafter"/>
</dbReference>
<dbReference type="GO" id="GO:0042383">
    <property type="term" value="C:sarcolemma"/>
    <property type="evidence" value="ECO:0007669"/>
    <property type="project" value="TreeGrafter"/>
</dbReference>
<sequence length="189" mass="21380">MRLIRQLKYQEVYAQEKSTKVDSLSLVLSGKLVVSQNGRALHIVFPHQFLDSPEWFGVSTDEFFQVSITAMEDSRVLIWHRDKLKLSIITDEFLQAVFDHILGRDVVKKLMQVRETMAATNNGHLPNMEEGEDKPMLIVKKPGDGPGITALLNRQIQGKFRIFPREKSSVRSVADAFVEISAGDKGKVN</sequence>
<evidence type="ECO:0000313" key="1">
    <source>
        <dbReference type="EMBL" id="KAL0276322.1"/>
    </source>
</evidence>
<protein>
    <recommendedName>
        <fullName evidence="2">Blood vessel epicardial substance</fullName>
    </recommendedName>
</protein>
<proteinExistence type="predicted"/>
<dbReference type="InterPro" id="IPR018490">
    <property type="entry name" value="cNMP-bd_dom_sf"/>
</dbReference>
<dbReference type="PANTHER" id="PTHR12101">
    <property type="entry name" value="POPEYE DOMAIN CONTAINING PROTEIN"/>
    <property type="match status" value="1"/>
</dbReference>
<dbReference type="GO" id="GO:0051146">
    <property type="term" value="P:striated muscle cell differentiation"/>
    <property type="evidence" value="ECO:0007669"/>
    <property type="project" value="TreeGrafter"/>
</dbReference>
<dbReference type="SUPFAM" id="SSF51206">
    <property type="entry name" value="cAMP-binding domain-like"/>
    <property type="match status" value="1"/>
</dbReference>
<accession>A0AAW2I3T5</accession>
<reference evidence="1" key="1">
    <citation type="journal article" date="2024" name="Gigascience">
        <title>Chromosome-level genome of the poultry shaft louse Menopon gallinae provides insight into the host-switching and adaptive evolution of parasitic lice.</title>
        <authorList>
            <person name="Xu Y."/>
            <person name="Ma L."/>
            <person name="Liu S."/>
            <person name="Liang Y."/>
            <person name="Liu Q."/>
            <person name="He Z."/>
            <person name="Tian L."/>
            <person name="Duan Y."/>
            <person name="Cai W."/>
            <person name="Li H."/>
            <person name="Song F."/>
        </authorList>
    </citation>
    <scope>NUCLEOTIDE SEQUENCE</scope>
    <source>
        <strain evidence="1">Cailab_2023a</strain>
    </source>
</reference>
<dbReference type="InterPro" id="IPR006916">
    <property type="entry name" value="POPDC1-3"/>
</dbReference>
<name>A0AAW2I3T5_9NEOP</name>
<dbReference type="GO" id="GO:0007507">
    <property type="term" value="P:heart development"/>
    <property type="evidence" value="ECO:0007669"/>
    <property type="project" value="TreeGrafter"/>
</dbReference>
<comment type="caution">
    <text evidence="1">The sequence shown here is derived from an EMBL/GenBank/DDBJ whole genome shotgun (WGS) entry which is preliminary data.</text>
</comment>
<dbReference type="PANTHER" id="PTHR12101:SF1">
    <property type="entry name" value="BVES"/>
    <property type="match status" value="1"/>
</dbReference>
<dbReference type="AlphaFoldDB" id="A0AAW2I3T5"/>
<evidence type="ECO:0008006" key="2">
    <source>
        <dbReference type="Google" id="ProtNLM"/>
    </source>
</evidence>
<gene>
    <name evidence="1" type="ORF">PYX00_003915</name>
</gene>
<organism evidence="1">
    <name type="scientific">Menopon gallinae</name>
    <name type="common">poultry shaft louse</name>
    <dbReference type="NCBI Taxonomy" id="328185"/>
    <lineage>
        <taxon>Eukaryota</taxon>
        <taxon>Metazoa</taxon>
        <taxon>Ecdysozoa</taxon>
        <taxon>Arthropoda</taxon>
        <taxon>Hexapoda</taxon>
        <taxon>Insecta</taxon>
        <taxon>Pterygota</taxon>
        <taxon>Neoptera</taxon>
        <taxon>Paraneoptera</taxon>
        <taxon>Psocodea</taxon>
        <taxon>Troctomorpha</taxon>
        <taxon>Phthiraptera</taxon>
        <taxon>Amblycera</taxon>
        <taxon>Menoponidae</taxon>
        <taxon>Menopon</taxon>
    </lineage>
</organism>
<dbReference type="EMBL" id="JARGDH010000002">
    <property type="protein sequence ID" value="KAL0276322.1"/>
    <property type="molecule type" value="Genomic_DNA"/>
</dbReference>